<feature type="region of interest" description="Disordered" evidence="1">
    <location>
        <begin position="137"/>
        <end position="157"/>
    </location>
</feature>
<sequence length="178" mass="19668">MSTIKGLRILVRLKKRRVEQSEAALQESARQRDRDRAAHEAAMAEEEQVQQAEQAVRDRLGATTTRPQGFHAQEVVTLQMLVKEAEGTSVDASKQTQRAAAQVEAAIQRVAERESALRRATQQLEATELRLEKAIQEAERAQEDAQDEEAEETAVARMLASTRAAARNRLQVAGGAKA</sequence>
<dbReference type="Gene3D" id="1.10.287.1700">
    <property type="match status" value="1"/>
</dbReference>
<dbReference type="AlphaFoldDB" id="A0A1G7B3M8"/>
<reference evidence="2 3" key="1">
    <citation type="submission" date="2016-10" db="EMBL/GenBank/DDBJ databases">
        <authorList>
            <person name="de Groot N.N."/>
        </authorList>
    </citation>
    <scope>NUCLEOTIDE SEQUENCE [LARGE SCALE GENOMIC DNA]</scope>
    <source>
        <strain evidence="2 3">DSM 16619</strain>
    </source>
</reference>
<feature type="compositionally biased region" description="Basic and acidic residues" evidence="1">
    <location>
        <begin position="29"/>
        <end position="39"/>
    </location>
</feature>
<organism evidence="2 3">
    <name type="scientific">Paracidovorax valerianellae</name>
    <dbReference type="NCBI Taxonomy" id="187868"/>
    <lineage>
        <taxon>Bacteria</taxon>
        <taxon>Pseudomonadati</taxon>
        <taxon>Pseudomonadota</taxon>
        <taxon>Betaproteobacteria</taxon>
        <taxon>Burkholderiales</taxon>
        <taxon>Comamonadaceae</taxon>
        <taxon>Paracidovorax</taxon>
    </lineage>
</organism>
<dbReference type="OrthoDB" id="8819647at2"/>
<keyword evidence="3" id="KW-1185">Reference proteome</keyword>
<evidence type="ECO:0000313" key="2">
    <source>
        <dbReference type="EMBL" id="SDE20886.1"/>
    </source>
</evidence>
<dbReference type="RefSeq" id="WP_092745229.1">
    <property type="nucleotide sequence ID" value="NZ_FMZC01000013.1"/>
</dbReference>
<proteinExistence type="predicted"/>
<gene>
    <name evidence="2" type="ORF">SAMN05192589_113140</name>
</gene>
<dbReference type="STRING" id="187868.SAMN05192589_113140"/>
<accession>A0A1G7B3M8</accession>
<dbReference type="Proteomes" id="UP000198781">
    <property type="component" value="Unassembled WGS sequence"/>
</dbReference>
<evidence type="ECO:0000313" key="3">
    <source>
        <dbReference type="Proteomes" id="UP000198781"/>
    </source>
</evidence>
<protein>
    <submittedName>
        <fullName evidence="2">Type III secretion protein (HrpB7)</fullName>
    </submittedName>
</protein>
<evidence type="ECO:0000256" key="1">
    <source>
        <dbReference type="SAM" id="MobiDB-lite"/>
    </source>
</evidence>
<name>A0A1G7B3M8_9BURK</name>
<dbReference type="EMBL" id="FMZC01000013">
    <property type="protein sequence ID" value="SDE20886.1"/>
    <property type="molecule type" value="Genomic_DNA"/>
</dbReference>
<dbReference type="InterPro" id="IPR053716">
    <property type="entry name" value="Flag_assembly_chemotaxis_eff"/>
</dbReference>
<feature type="region of interest" description="Disordered" evidence="1">
    <location>
        <begin position="21"/>
        <end position="55"/>
    </location>
</feature>